<name>A0ABW7C7P7_9CYAN</name>
<organism evidence="3 4">
    <name type="scientific">Limnothrix redekei LRLZ20PSL1</name>
    <dbReference type="NCBI Taxonomy" id="3112953"/>
    <lineage>
        <taxon>Bacteria</taxon>
        <taxon>Bacillati</taxon>
        <taxon>Cyanobacteriota</taxon>
        <taxon>Cyanophyceae</taxon>
        <taxon>Pseudanabaenales</taxon>
        <taxon>Pseudanabaenaceae</taxon>
        <taxon>Limnothrix</taxon>
    </lineage>
</organism>
<evidence type="ECO:0000313" key="4">
    <source>
        <dbReference type="Proteomes" id="UP001604335"/>
    </source>
</evidence>
<dbReference type="InterPro" id="IPR019494">
    <property type="entry name" value="FIST_C"/>
</dbReference>
<accession>A0ABW7C7P7</accession>
<protein>
    <submittedName>
        <fullName evidence="3">FIST N-terminal domain-containing protein</fullName>
    </submittedName>
</protein>
<dbReference type="Pfam" id="PF10442">
    <property type="entry name" value="FIST_C"/>
    <property type="match status" value="1"/>
</dbReference>
<evidence type="ECO:0000259" key="2">
    <source>
        <dbReference type="SMART" id="SM01204"/>
    </source>
</evidence>
<dbReference type="SMART" id="SM00897">
    <property type="entry name" value="FIST"/>
    <property type="match status" value="1"/>
</dbReference>
<reference evidence="4" key="1">
    <citation type="journal article" date="2024" name="Algal Res.">
        <title>Biochemical, toxicological and genomic investigation of a high-biomass producing Limnothrix strain isolated from Italian shallow drinking water reservoir.</title>
        <authorList>
            <person name="Simonazzi M."/>
            <person name="Shishido T.K."/>
            <person name="Delbaje E."/>
            <person name="Wahlsten M."/>
            <person name="Fewer D.P."/>
            <person name="Sivonen K."/>
            <person name="Pezzolesi L."/>
            <person name="Pistocchi R."/>
        </authorList>
    </citation>
    <scope>NUCLEOTIDE SEQUENCE [LARGE SCALE GENOMIC DNA]</scope>
    <source>
        <strain evidence="4">LRLZ20PSL1</strain>
    </source>
</reference>
<keyword evidence="4" id="KW-1185">Reference proteome</keyword>
<proteinExistence type="predicted"/>
<feature type="domain" description="FIST C-domain" evidence="2">
    <location>
        <begin position="233"/>
        <end position="367"/>
    </location>
</feature>
<evidence type="ECO:0000313" key="3">
    <source>
        <dbReference type="EMBL" id="MFG3817212.1"/>
    </source>
</evidence>
<dbReference type="PANTHER" id="PTHR40252:SF2">
    <property type="entry name" value="BLR0328 PROTEIN"/>
    <property type="match status" value="1"/>
</dbReference>
<dbReference type="InterPro" id="IPR013702">
    <property type="entry name" value="FIST_domain_N"/>
</dbReference>
<dbReference type="RefSeq" id="WP_393011365.1">
    <property type="nucleotide sequence ID" value="NZ_JAZAQF010000029.1"/>
</dbReference>
<dbReference type="EMBL" id="JAZAQF010000029">
    <property type="protein sequence ID" value="MFG3817212.1"/>
    <property type="molecule type" value="Genomic_DNA"/>
</dbReference>
<gene>
    <name evidence="3" type="ORF">VPK24_06145</name>
</gene>
<dbReference type="Pfam" id="PF08495">
    <property type="entry name" value="FIST"/>
    <property type="match status" value="1"/>
</dbReference>
<feature type="domain" description="FIST" evidence="1">
    <location>
        <begin position="33"/>
        <end position="232"/>
    </location>
</feature>
<comment type="caution">
    <text evidence="3">The sequence shown here is derived from an EMBL/GenBank/DDBJ whole genome shotgun (WGS) entry which is preliminary data.</text>
</comment>
<dbReference type="Proteomes" id="UP001604335">
    <property type="component" value="Unassembled WGS sequence"/>
</dbReference>
<sequence>MLKTVLGHSDDPDSQDAIEEVLEQCTRELAGMLPKAGLLFAAIDFDHALILQKINQVFPGLQLIGCTTDGEISSILGFQQDSLTLTLFCSDTVEIYAGVGRQTEQDAIAAAHQAVQQATEKSLTPAKLCITVPASYTADGSTTSGEQILKGLELALGKNVPVVGGTAGDQFRFQKTYQFFGTEVFTDALPVLIFAGDLRFSHGTGCGWQPIGSKSTVTKSHKTVLYEIDGQSALNFYQKYLGDRSPTAEHPLYVYEEDSDRCYLRVPNTCDLETGSINFLGNIPQGATVQLAEISRDQVIAASETSFKMALNNYPGTEPEAVLIFSCCCRRWLLGTRAKEEYDLVKKALPKIMPIAGFYTYGEFAPLQQQGSNYYHQETFVTLLLGTA</sequence>
<dbReference type="PANTHER" id="PTHR40252">
    <property type="entry name" value="BLR0328 PROTEIN"/>
    <property type="match status" value="1"/>
</dbReference>
<evidence type="ECO:0000259" key="1">
    <source>
        <dbReference type="SMART" id="SM00897"/>
    </source>
</evidence>
<dbReference type="SMART" id="SM01204">
    <property type="entry name" value="FIST_C"/>
    <property type="match status" value="1"/>
</dbReference>